<keyword evidence="2 7" id="KW-0378">Hydrolase</keyword>
<dbReference type="PRINTS" id="PR00862">
    <property type="entry name" value="PROLIGOPTASE"/>
</dbReference>
<dbReference type="GO" id="GO:0004252">
    <property type="term" value="F:serine-type endopeptidase activity"/>
    <property type="evidence" value="ECO:0007669"/>
    <property type="project" value="UniProtKB-EC"/>
</dbReference>
<proteinExistence type="predicted"/>
<dbReference type="PANTHER" id="PTHR42881">
    <property type="entry name" value="PROLYL ENDOPEPTIDASE"/>
    <property type="match status" value="1"/>
</dbReference>
<name>A0ABU2BI92_9MICC</name>
<dbReference type="InterPro" id="IPR029058">
    <property type="entry name" value="AB_hydrolase_fold"/>
</dbReference>
<evidence type="ECO:0000256" key="3">
    <source>
        <dbReference type="ARBA" id="ARBA00022825"/>
    </source>
</evidence>
<feature type="region of interest" description="Disordered" evidence="4">
    <location>
        <begin position="1"/>
        <end position="42"/>
    </location>
</feature>
<evidence type="ECO:0000313" key="7">
    <source>
        <dbReference type="EMBL" id="MDR7357971.1"/>
    </source>
</evidence>
<dbReference type="Proteomes" id="UP001183817">
    <property type="component" value="Unassembled WGS sequence"/>
</dbReference>
<reference evidence="7 8" key="1">
    <citation type="submission" date="2023-07" db="EMBL/GenBank/DDBJ databases">
        <title>Sequencing the genomes of 1000 actinobacteria strains.</title>
        <authorList>
            <person name="Klenk H.-P."/>
        </authorList>
    </citation>
    <scope>NUCLEOTIDE SEQUENCE [LARGE SCALE GENOMIC DNA]</scope>
    <source>
        <strain evidence="7 8">DSM 20167</strain>
    </source>
</reference>
<evidence type="ECO:0000259" key="5">
    <source>
        <dbReference type="Pfam" id="PF00326"/>
    </source>
</evidence>
<keyword evidence="8" id="KW-1185">Reference proteome</keyword>
<evidence type="ECO:0000256" key="1">
    <source>
        <dbReference type="ARBA" id="ARBA00022670"/>
    </source>
</evidence>
<feature type="compositionally biased region" description="Low complexity" evidence="4">
    <location>
        <begin position="31"/>
        <end position="42"/>
    </location>
</feature>
<dbReference type="EMBL" id="JAVDYI010000001">
    <property type="protein sequence ID" value="MDR7357971.1"/>
    <property type="molecule type" value="Genomic_DNA"/>
</dbReference>
<feature type="domain" description="Peptidase S9 prolyl oligopeptidase catalytic" evidence="5">
    <location>
        <begin position="534"/>
        <end position="734"/>
    </location>
</feature>
<dbReference type="InterPro" id="IPR002470">
    <property type="entry name" value="Peptidase_S9A"/>
</dbReference>
<evidence type="ECO:0000313" key="8">
    <source>
        <dbReference type="Proteomes" id="UP001183817"/>
    </source>
</evidence>
<sequence length="736" mass="81122">MSTPPLDTPAPTTLTEPTNTSTTQAIDPIARTDVPRPVTDTPTDPLLWLEELDSERAMDWVLGQNARTEAELFDEDFAATQEEILKILDASDRIPMVTKRGQHYYNFWRDSGHPKGLWRRSSWESYRQDDPQWELLLDVDALAEAEGIDWVFSGAQMLRPAPGEEYARALIKLSPDGGDQVRVREFDLPSRAFVPGGFDLPVAKTNVSWADADTLYVATDVGEGSLTLSSYARTVRRLVRGQDLDDGEEIFAIDQSHVLAYVSHDSTPGFERDVAHDVIDFYNSKTFVRQEDQWVHLDVPTDVGVSLHRGWVLFSPQTAWTRDGTTYIPGSLVLADLGDFMSGAATLREIFVPTPSTSLQSIDFTANHILLNVLQDVSSQILVCDPANDFALHPLDIGSPLHSFSISAVDDEDPVCDDDFWLTLTGFLTPTTLARGTVSLNPDTEGPAVPQVVKSAPARFEAGDFEVSQHFAISDDGTRVPYFQVSPRGLPLDGGNPVLMNGYGGFQTSLTPGYLGALGPGWLTRRTKEGRRGSYVVANIRGGGEYGPRWHRAALRENRHRAYEDFAAIARDLIARGVTSREHLAATGRSNGGLLMGNMITGYPELFGAISCGVPLLDMRRYTRLAAGHSWIAEYGDPDVPGDWDFVQTFSPYHRLDDALPEGIEYPASLIWSATSDDRVGPVQARKMAAKMMLMGVGNVRYHESLDGGHAGASDNKASAIMLTTSYEFLWRHVRG</sequence>
<accession>A0ABU2BI92</accession>
<dbReference type="InterPro" id="IPR023302">
    <property type="entry name" value="Pept_S9A_N"/>
</dbReference>
<keyword evidence="3" id="KW-0720">Serine protease</keyword>
<feature type="domain" description="Peptidase S9A N-terminal" evidence="6">
    <location>
        <begin position="40"/>
        <end position="265"/>
    </location>
</feature>
<dbReference type="Gene3D" id="2.130.10.120">
    <property type="entry name" value="Prolyl oligopeptidase, N-terminal domain"/>
    <property type="match status" value="1"/>
</dbReference>
<dbReference type="SUPFAM" id="SSF53474">
    <property type="entry name" value="alpha/beta-Hydrolases"/>
    <property type="match status" value="1"/>
</dbReference>
<dbReference type="InterPro" id="IPR051167">
    <property type="entry name" value="Prolyl_oligopep/macrocyclase"/>
</dbReference>
<feature type="compositionally biased region" description="Low complexity" evidence="4">
    <location>
        <begin position="1"/>
        <end position="23"/>
    </location>
</feature>
<dbReference type="Pfam" id="PF02897">
    <property type="entry name" value="Peptidase_S9_N"/>
    <property type="match status" value="1"/>
</dbReference>
<organism evidence="7 8">
    <name type="scientific">Paeniglutamicibacter sulfureus</name>
    <dbReference type="NCBI Taxonomy" id="43666"/>
    <lineage>
        <taxon>Bacteria</taxon>
        <taxon>Bacillati</taxon>
        <taxon>Actinomycetota</taxon>
        <taxon>Actinomycetes</taxon>
        <taxon>Micrococcales</taxon>
        <taxon>Micrococcaceae</taxon>
        <taxon>Paeniglutamicibacter</taxon>
    </lineage>
</organism>
<evidence type="ECO:0000259" key="6">
    <source>
        <dbReference type="Pfam" id="PF02897"/>
    </source>
</evidence>
<protein>
    <submittedName>
        <fullName evidence="7">Prolyl oligopeptidase</fullName>
        <ecNumber evidence="7">3.4.21.26</ecNumber>
    </submittedName>
</protein>
<dbReference type="InterPro" id="IPR001375">
    <property type="entry name" value="Peptidase_S9_cat"/>
</dbReference>
<evidence type="ECO:0000256" key="4">
    <source>
        <dbReference type="SAM" id="MobiDB-lite"/>
    </source>
</evidence>
<comment type="caution">
    <text evidence="7">The sequence shown here is derived from an EMBL/GenBank/DDBJ whole genome shotgun (WGS) entry which is preliminary data.</text>
</comment>
<evidence type="ECO:0000256" key="2">
    <source>
        <dbReference type="ARBA" id="ARBA00022801"/>
    </source>
</evidence>
<gene>
    <name evidence="7" type="ORF">J2S64_001662</name>
</gene>
<dbReference type="PANTHER" id="PTHR42881:SF13">
    <property type="entry name" value="PROLYL ENDOPEPTIDASE"/>
    <property type="match status" value="1"/>
</dbReference>
<dbReference type="RefSeq" id="WP_310289617.1">
    <property type="nucleotide sequence ID" value="NZ_BAAAWO010000001.1"/>
</dbReference>
<keyword evidence="1" id="KW-0645">Protease</keyword>
<dbReference type="EC" id="3.4.21.26" evidence="7"/>
<dbReference type="Gene3D" id="3.40.50.1820">
    <property type="entry name" value="alpha/beta hydrolase"/>
    <property type="match status" value="1"/>
</dbReference>
<dbReference type="SUPFAM" id="SSF50993">
    <property type="entry name" value="Peptidase/esterase 'gauge' domain"/>
    <property type="match status" value="1"/>
</dbReference>
<dbReference type="Pfam" id="PF00326">
    <property type="entry name" value="Peptidase_S9"/>
    <property type="match status" value="1"/>
</dbReference>